<protein>
    <submittedName>
        <fullName evidence="1">Uncharacterized protein</fullName>
    </submittedName>
</protein>
<gene>
    <name evidence="1" type="ORF">H5410_035929</name>
</gene>
<evidence type="ECO:0000313" key="2">
    <source>
        <dbReference type="Proteomes" id="UP000824120"/>
    </source>
</evidence>
<keyword evidence="2" id="KW-1185">Reference proteome</keyword>
<dbReference type="AlphaFoldDB" id="A0A9J5Y2N8"/>
<dbReference type="Proteomes" id="UP000824120">
    <property type="component" value="Chromosome 7"/>
</dbReference>
<proteinExistence type="predicted"/>
<dbReference type="EMBL" id="JACXVP010000007">
    <property type="protein sequence ID" value="KAG5594697.1"/>
    <property type="molecule type" value="Genomic_DNA"/>
</dbReference>
<name>A0A9J5Y2N8_SOLCO</name>
<accession>A0A9J5Y2N8</accession>
<sequence>MFTPSPPKSTTRFPTAHALKLQREGSTIPPTVSFLQAAASRVVNSLANLPQPSLLAPGTASNTRLSPQEDVFVWHMGLYIARSDWQKKEKPEVLE</sequence>
<organism evidence="1 2">
    <name type="scientific">Solanum commersonii</name>
    <name type="common">Commerson's wild potato</name>
    <name type="synonym">Commerson's nightshade</name>
    <dbReference type="NCBI Taxonomy" id="4109"/>
    <lineage>
        <taxon>Eukaryota</taxon>
        <taxon>Viridiplantae</taxon>
        <taxon>Streptophyta</taxon>
        <taxon>Embryophyta</taxon>
        <taxon>Tracheophyta</taxon>
        <taxon>Spermatophyta</taxon>
        <taxon>Magnoliopsida</taxon>
        <taxon>eudicotyledons</taxon>
        <taxon>Gunneridae</taxon>
        <taxon>Pentapetalae</taxon>
        <taxon>asterids</taxon>
        <taxon>lamiids</taxon>
        <taxon>Solanales</taxon>
        <taxon>Solanaceae</taxon>
        <taxon>Solanoideae</taxon>
        <taxon>Solaneae</taxon>
        <taxon>Solanum</taxon>
    </lineage>
</organism>
<dbReference type="OrthoDB" id="10659753at2759"/>
<evidence type="ECO:0000313" key="1">
    <source>
        <dbReference type="EMBL" id="KAG5594697.1"/>
    </source>
</evidence>
<reference evidence="1 2" key="1">
    <citation type="submission" date="2020-09" db="EMBL/GenBank/DDBJ databases">
        <title>De no assembly of potato wild relative species, Solanum commersonii.</title>
        <authorList>
            <person name="Cho K."/>
        </authorList>
    </citation>
    <scope>NUCLEOTIDE SEQUENCE [LARGE SCALE GENOMIC DNA]</scope>
    <source>
        <strain evidence="1">LZ3.2</strain>
        <tissue evidence="1">Leaf</tissue>
    </source>
</reference>
<comment type="caution">
    <text evidence="1">The sequence shown here is derived from an EMBL/GenBank/DDBJ whole genome shotgun (WGS) entry which is preliminary data.</text>
</comment>